<name>A0A8S5LP79_9CAUD</name>
<reference evidence="1" key="1">
    <citation type="journal article" date="2021" name="Proc. Natl. Acad. Sci. U.S.A.">
        <title>A Catalog of Tens of Thousands of Viruses from Human Metagenomes Reveals Hidden Associations with Chronic Diseases.</title>
        <authorList>
            <person name="Tisza M.J."/>
            <person name="Buck C.B."/>
        </authorList>
    </citation>
    <scope>NUCLEOTIDE SEQUENCE</scope>
    <source>
        <strain evidence="1">CtoiW10</strain>
    </source>
</reference>
<sequence length="186" mass="19027">MPSPTVIVNHKTYSGVGRLSIPLSTGTGNGDFIYIGGDPGSLPQWQANVKIAGVKYNAVQRVTLPKQGGGEAHYLCAAGTFREFPVNPGGKKINIGDYVKLEAGLYPSASLYPSTALYPGTGVKSDSAGALATALLPDASLYPAAGLYPRNVILATGAGTDSANADGIAMNDAEPGGTVLVYIPKT</sequence>
<organism evidence="1">
    <name type="scientific">Siphoviridae sp. ctoiW10</name>
    <dbReference type="NCBI Taxonomy" id="2827592"/>
    <lineage>
        <taxon>Viruses</taxon>
        <taxon>Duplodnaviria</taxon>
        <taxon>Heunggongvirae</taxon>
        <taxon>Uroviricota</taxon>
        <taxon>Caudoviricetes</taxon>
    </lineage>
</organism>
<evidence type="ECO:0000313" key="1">
    <source>
        <dbReference type="EMBL" id="DAD71861.1"/>
    </source>
</evidence>
<protein>
    <submittedName>
        <fullName evidence="1">Uncharacterized protein</fullName>
    </submittedName>
</protein>
<accession>A0A8S5LP79</accession>
<proteinExistence type="predicted"/>
<dbReference type="EMBL" id="BK015888">
    <property type="protein sequence ID" value="DAD71861.1"/>
    <property type="molecule type" value="Genomic_DNA"/>
</dbReference>